<name>A0A8S9NMV2_BRACR</name>
<dbReference type="EMBL" id="QGKX02001621">
    <property type="protein sequence ID" value="KAF3503966.1"/>
    <property type="molecule type" value="Genomic_DNA"/>
</dbReference>
<evidence type="ECO:0000313" key="3">
    <source>
        <dbReference type="Proteomes" id="UP000712600"/>
    </source>
</evidence>
<dbReference type="AlphaFoldDB" id="A0A8S9NMV2"/>
<evidence type="ECO:0000313" key="2">
    <source>
        <dbReference type="EMBL" id="KAF3503966.1"/>
    </source>
</evidence>
<dbReference type="Proteomes" id="UP000712600">
    <property type="component" value="Unassembled WGS sequence"/>
</dbReference>
<organism evidence="2 3">
    <name type="scientific">Brassica cretica</name>
    <name type="common">Mustard</name>
    <dbReference type="NCBI Taxonomy" id="69181"/>
    <lineage>
        <taxon>Eukaryota</taxon>
        <taxon>Viridiplantae</taxon>
        <taxon>Streptophyta</taxon>
        <taxon>Embryophyta</taxon>
        <taxon>Tracheophyta</taxon>
        <taxon>Spermatophyta</taxon>
        <taxon>Magnoliopsida</taxon>
        <taxon>eudicotyledons</taxon>
        <taxon>Gunneridae</taxon>
        <taxon>Pentapetalae</taxon>
        <taxon>rosids</taxon>
        <taxon>malvids</taxon>
        <taxon>Brassicales</taxon>
        <taxon>Brassicaceae</taxon>
        <taxon>Brassiceae</taxon>
        <taxon>Brassica</taxon>
    </lineage>
</organism>
<accession>A0A8S9NMV2</accession>
<gene>
    <name evidence="2" type="ORF">F2Q69_00039934</name>
</gene>
<feature type="region of interest" description="Disordered" evidence="1">
    <location>
        <begin position="47"/>
        <end position="72"/>
    </location>
</feature>
<evidence type="ECO:0000256" key="1">
    <source>
        <dbReference type="SAM" id="MobiDB-lite"/>
    </source>
</evidence>
<protein>
    <submittedName>
        <fullName evidence="2">Uncharacterized protein</fullName>
    </submittedName>
</protein>
<comment type="caution">
    <text evidence="2">The sequence shown here is derived from an EMBL/GenBank/DDBJ whole genome shotgun (WGS) entry which is preliminary data.</text>
</comment>
<feature type="compositionally biased region" description="Basic and acidic residues" evidence="1">
    <location>
        <begin position="53"/>
        <end position="63"/>
    </location>
</feature>
<sequence length="72" mass="8255">MAESKLTYSGRDERRRRGQSRRIWRMICLFSSSDFFGRNKEETKSNLSIGEIQKGEDNQRESLAEIGGLGGK</sequence>
<reference evidence="2" key="1">
    <citation type="submission" date="2019-12" db="EMBL/GenBank/DDBJ databases">
        <title>Genome sequencing and annotation of Brassica cretica.</title>
        <authorList>
            <person name="Studholme D.J."/>
            <person name="Sarris P."/>
        </authorList>
    </citation>
    <scope>NUCLEOTIDE SEQUENCE</scope>
    <source>
        <strain evidence="2">PFS-109/04</strain>
        <tissue evidence="2">Leaf</tissue>
    </source>
</reference>
<proteinExistence type="predicted"/>